<proteinExistence type="predicted"/>
<dbReference type="Proteomes" id="UP000663852">
    <property type="component" value="Unassembled WGS sequence"/>
</dbReference>
<evidence type="ECO:0000313" key="1">
    <source>
        <dbReference type="EMBL" id="CAF1476498.1"/>
    </source>
</evidence>
<dbReference type="EMBL" id="CAJNOJ010000680">
    <property type="protein sequence ID" value="CAF1508976.1"/>
    <property type="molecule type" value="Genomic_DNA"/>
</dbReference>
<evidence type="ECO:0000313" key="2">
    <source>
        <dbReference type="EMBL" id="CAF1508976.1"/>
    </source>
</evidence>
<evidence type="ECO:0000313" key="4">
    <source>
        <dbReference type="Proteomes" id="UP000663852"/>
    </source>
</evidence>
<dbReference type="EMBL" id="CAJNOR010004115">
    <property type="protein sequence ID" value="CAF1476498.1"/>
    <property type="molecule type" value="Genomic_DNA"/>
</dbReference>
<reference evidence="2" key="1">
    <citation type="submission" date="2021-02" db="EMBL/GenBank/DDBJ databases">
        <authorList>
            <person name="Nowell W R."/>
        </authorList>
    </citation>
    <scope>NUCLEOTIDE SEQUENCE</scope>
</reference>
<comment type="caution">
    <text evidence="2">The sequence shown here is derived from an EMBL/GenBank/DDBJ whole genome shotgun (WGS) entry which is preliminary data.</text>
</comment>
<organism evidence="2 4">
    <name type="scientific">Adineta ricciae</name>
    <name type="common">Rotifer</name>
    <dbReference type="NCBI Taxonomy" id="249248"/>
    <lineage>
        <taxon>Eukaryota</taxon>
        <taxon>Metazoa</taxon>
        <taxon>Spiralia</taxon>
        <taxon>Gnathifera</taxon>
        <taxon>Rotifera</taxon>
        <taxon>Eurotatoria</taxon>
        <taxon>Bdelloidea</taxon>
        <taxon>Adinetida</taxon>
        <taxon>Adinetidae</taxon>
        <taxon>Adineta</taxon>
    </lineage>
</organism>
<name>A0A815TNN9_ADIRI</name>
<evidence type="ECO:0000313" key="3">
    <source>
        <dbReference type="Proteomes" id="UP000663828"/>
    </source>
</evidence>
<sequence length="317" mass="35452">MSAADKIIQLLTDKASQKLSNYSPNPAVHEEEVATHLLRILESILTSDSYTHEYETTLDHSTLDSEFDECEADSDSFYQDFDYEEEDTMPKVFENFTLSYVKRALGFYDAINPTTEDNVLNTDQSGLELEIHSGRILSYHGEKTTLSTVRSENATTHSYTVQPMISLSGKVIGPVFLCLKEPDGRMSDNIKSNLFKADNVVVTCSASGKLTTSLVKYWRDNVFITSIANSSRTLLLSDSWLGQGDGKGIYEMIKDCKRMVVPPKTTAKIQPLDAFLITNTKLLIDVFTIESFSMILISKWLNATTSPGSIRLFTIKS</sequence>
<dbReference type="AlphaFoldDB" id="A0A815TNN9"/>
<dbReference type="OrthoDB" id="10051656at2759"/>
<gene>
    <name evidence="2" type="ORF">EDS130_LOCUS43116</name>
    <name evidence="1" type="ORF">XAT740_LOCUS38287</name>
</gene>
<keyword evidence="3" id="KW-1185">Reference proteome</keyword>
<dbReference type="Proteomes" id="UP000663828">
    <property type="component" value="Unassembled WGS sequence"/>
</dbReference>
<protein>
    <submittedName>
        <fullName evidence="2">Uncharacterized protein</fullName>
    </submittedName>
</protein>
<accession>A0A815TNN9</accession>